<reference evidence="2 3" key="1">
    <citation type="submission" date="2017-03" db="EMBL/GenBank/DDBJ databases">
        <title>Genome Survey of Euroglyphus maynei.</title>
        <authorList>
            <person name="Arlian L.G."/>
            <person name="Morgan M.S."/>
            <person name="Rider S.D."/>
        </authorList>
    </citation>
    <scope>NUCLEOTIDE SEQUENCE [LARGE SCALE GENOMIC DNA]</scope>
    <source>
        <strain evidence="2">Arlian Lab</strain>
        <tissue evidence="2">Whole body</tissue>
    </source>
</reference>
<sequence length="75" mass="8955">KRKESVTKSEEEKDITEETQVTVTEEIIELPHEEQRQEEIIKENDKEKPEEDKPKKHSKKVKKPKPENIETESEE</sequence>
<feature type="compositionally biased region" description="Basic and acidic residues" evidence="1">
    <location>
        <begin position="29"/>
        <end position="54"/>
    </location>
</feature>
<gene>
    <name evidence="2" type="ORF">BLA29_015488</name>
</gene>
<dbReference type="AlphaFoldDB" id="A0A1Y3B557"/>
<feature type="region of interest" description="Disordered" evidence="1">
    <location>
        <begin position="1"/>
        <end position="75"/>
    </location>
</feature>
<proteinExistence type="predicted"/>
<feature type="non-terminal residue" evidence="2">
    <location>
        <position position="75"/>
    </location>
</feature>
<comment type="caution">
    <text evidence="2">The sequence shown here is derived from an EMBL/GenBank/DDBJ whole genome shotgun (WGS) entry which is preliminary data.</text>
</comment>
<protein>
    <submittedName>
        <fullName evidence="2">Uncharacterized protein</fullName>
    </submittedName>
</protein>
<name>A0A1Y3B557_EURMA</name>
<evidence type="ECO:0000313" key="3">
    <source>
        <dbReference type="Proteomes" id="UP000194236"/>
    </source>
</evidence>
<feature type="compositionally biased region" description="Basic and acidic residues" evidence="1">
    <location>
        <begin position="1"/>
        <end position="11"/>
    </location>
</feature>
<keyword evidence="3" id="KW-1185">Reference proteome</keyword>
<evidence type="ECO:0000256" key="1">
    <source>
        <dbReference type="SAM" id="MobiDB-lite"/>
    </source>
</evidence>
<dbReference type="Proteomes" id="UP000194236">
    <property type="component" value="Unassembled WGS sequence"/>
</dbReference>
<evidence type="ECO:0000313" key="2">
    <source>
        <dbReference type="EMBL" id="OTF75184.1"/>
    </source>
</evidence>
<dbReference type="EMBL" id="MUJZ01043184">
    <property type="protein sequence ID" value="OTF75184.1"/>
    <property type="molecule type" value="Genomic_DNA"/>
</dbReference>
<organism evidence="2 3">
    <name type="scientific">Euroglyphus maynei</name>
    <name type="common">Mayne's house dust mite</name>
    <dbReference type="NCBI Taxonomy" id="6958"/>
    <lineage>
        <taxon>Eukaryota</taxon>
        <taxon>Metazoa</taxon>
        <taxon>Ecdysozoa</taxon>
        <taxon>Arthropoda</taxon>
        <taxon>Chelicerata</taxon>
        <taxon>Arachnida</taxon>
        <taxon>Acari</taxon>
        <taxon>Acariformes</taxon>
        <taxon>Sarcoptiformes</taxon>
        <taxon>Astigmata</taxon>
        <taxon>Psoroptidia</taxon>
        <taxon>Analgoidea</taxon>
        <taxon>Pyroglyphidae</taxon>
        <taxon>Pyroglyphinae</taxon>
        <taxon>Euroglyphus</taxon>
    </lineage>
</organism>
<feature type="non-terminal residue" evidence="2">
    <location>
        <position position="1"/>
    </location>
</feature>
<accession>A0A1Y3B557</accession>